<evidence type="ECO:0000256" key="5">
    <source>
        <dbReference type="ARBA" id="ARBA00022824"/>
    </source>
</evidence>
<sequence length="431" mass="49123">MLLNQLSSLFVFLLVTLSTALKSIVPPKTALIYDSKITNIEEYTKLLTYLKDELNLKLSTYEYNSEDLSIFKNGELNYQNLIIFPTKARNLGAKGSIKGLDLVEFFNKGGDVFAITSPQGVSESVRNFYNQLGIYPSPKNHELVDHFNGLEETDKLIKLSAENNLVLQNNIIESVEGIEFQGSSSLISNNPQIFPIVQASTTSYTKNSQGDDDSRPWTVGKEGYLTVGFQGLNNARSLWLGDISQLNDSKLGSFGENLLKWTFQFKNILKSIDVSHNHISGESYEDRQYKVKDEIEYKITLQEYDGQVWKPTSIDDLQFEIKLIDPYYRLNLSEISSSAFSTTYGVKFAIPDRHGVYTLQTIYKRPGYSFIEEAEVLSIRHLANDEYPRSWEITNSWVYLTSSIVVFTAWFAFVIIFIYIKDDKSNAKKNK</sequence>
<accession>A0A9P8Q077</accession>
<evidence type="ECO:0000313" key="11">
    <source>
        <dbReference type="EMBL" id="KAH3680745.1"/>
    </source>
</evidence>
<dbReference type="PANTHER" id="PTHR10830:SF0">
    <property type="entry name" value="DOLICHYL-DIPHOSPHOOLIGOSACCHARIDE--PROTEIN GLYCOSYLTRANSFERASE 48 KDA SUBUNIT"/>
    <property type="match status" value="1"/>
</dbReference>
<dbReference type="GO" id="GO:0008250">
    <property type="term" value="C:oligosaccharyltransferase complex"/>
    <property type="evidence" value="ECO:0007669"/>
    <property type="project" value="TreeGrafter"/>
</dbReference>
<dbReference type="Pfam" id="PF23358">
    <property type="entry name" value="OST48_MD"/>
    <property type="match status" value="1"/>
</dbReference>
<protein>
    <recommendedName>
        <fullName evidence="8">Dolichyl-diphosphooligosaccharide--protein glycosyltransferase subunit WBP1</fullName>
        <shortName evidence="8">Oligosaccharyl transferase subunit WBP1</shortName>
    </recommendedName>
</protein>
<evidence type="ECO:0000259" key="10">
    <source>
        <dbReference type="Pfam" id="PF23358"/>
    </source>
</evidence>
<comment type="pathway">
    <text evidence="2 8">Protein modification; protein glycosylation.</text>
</comment>
<evidence type="ECO:0000256" key="2">
    <source>
        <dbReference type="ARBA" id="ARBA00004922"/>
    </source>
</evidence>
<evidence type="ECO:0000259" key="9">
    <source>
        <dbReference type="Pfam" id="PF03345"/>
    </source>
</evidence>
<feature type="chain" id="PRO_5040536524" description="Dolichyl-diphosphooligosaccharide--protein glycosyltransferase subunit WBP1" evidence="8">
    <location>
        <begin position="21"/>
        <end position="431"/>
    </location>
</feature>
<evidence type="ECO:0000256" key="1">
    <source>
        <dbReference type="ARBA" id="ARBA00004479"/>
    </source>
</evidence>
<keyword evidence="4 8" id="KW-0812">Transmembrane</keyword>
<organism evidence="11 12">
    <name type="scientific">Wickerhamomyces mucosus</name>
    <dbReference type="NCBI Taxonomy" id="1378264"/>
    <lineage>
        <taxon>Eukaryota</taxon>
        <taxon>Fungi</taxon>
        <taxon>Dikarya</taxon>
        <taxon>Ascomycota</taxon>
        <taxon>Saccharomycotina</taxon>
        <taxon>Saccharomycetes</taxon>
        <taxon>Phaffomycetales</taxon>
        <taxon>Wickerhamomycetaceae</taxon>
        <taxon>Wickerhamomyces</taxon>
    </lineage>
</organism>
<feature type="transmembrane region" description="Helical" evidence="8">
    <location>
        <begin position="397"/>
        <end position="420"/>
    </location>
</feature>
<feature type="domain" description="OST48 middle" evidence="10">
    <location>
        <begin position="280"/>
        <end position="420"/>
    </location>
</feature>
<proteinExistence type="inferred from homology"/>
<evidence type="ECO:0000256" key="7">
    <source>
        <dbReference type="ARBA" id="ARBA00023136"/>
    </source>
</evidence>
<feature type="domain" description="OST48 N-terminal" evidence="9">
    <location>
        <begin position="29"/>
        <end position="251"/>
    </location>
</feature>
<dbReference type="PANTHER" id="PTHR10830">
    <property type="entry name" value="DOLICHYL-DIPHOSPHOOLIGOSACCHARIDE--PROTEIN GLYCOSYLTRANSFERASE 48 KDA SUBUNIT"/>
    <property type="match status" value="1"/>
</dbReference>
<feature type="signal peptide" evidence="8">
    <location>
        <begin position="1"/>
        <end position="20"/>
    </location>
</feature>
<keyword evidence="8" id="KW-0732">Signal</keyword>
<dbReference type="GO" id="GO:0018279">
    <property type="term" value="P:protein N-linked glycosylation via asparagine"/>
    <property type="evidence" value="ECO:0007669"/>
    <property type="project" value="UniProtKB-UniRule"/>
</dbReference>
<keyword evidence="7 8" id="KW-0472">Membrane</keyword>
<dbReference type="AlphaFoldDB" id="A0A9P8Q077"/>
<evidence type="ECO:0000313" key="12">
    <source>
        <dbReference type="Proteomes" id="UP000769528"/>
    </source>
</evidence>
<evidence type="ECO:0000256" key="8">
    <source>
        <dbReference type="RuleBase" id="RU361142"/>
    </source>
</evidence>
<evidence type="ECO:0000256" key="4">
    <source>
        <dbReference type="ARBA" id="ARBA00022692"/>
    </source>
</evidence>
<evidence type="ECO:0000256" key="6">
    <source>
        <dbReference type="ARBA" id="ARBA00022989"/>
    </source>
</evidence>
<dbReference type="InterPro" id="IPR055459">
    <property type="entry name" value="OST48_MD"/>
</dbReference>
<dbReference type="OrthoDB" id="29105at2759"/>
<reference evidence="11" key="1">
    <citation type="journal article" date="2021" name="Open Biol.">
        <title>Shared evolutionary footprints suggest mitochondrial oxidative damage underlies multiple complex I losses in fungi.</title>
        <authorList>
            <person name="Schikora-Tamarit M.A."/>
            <person name="Marcet-Houben M."/>
            <person name="Nosek J."/>
            <person name="Gabaldon T."/>
        </authorList>
    </citation>
    <scope>NUCLEOTIDE SEQUENCE</scope>
    <source>
        <strain evidence="11">CBS6341</strain>
    </source>
</reference>
<comment type="subunit">
    <text evidence="8">Component of the oligosaccharyltransferase (OST) complex.</text>
</comment>
<dbReference type="InterPro" id="IPR055457">
    <property type="entry name" value="OST48_N"/>
</dbReference>
<comment type="function">
    <text evidence="8">Subunit of the oligosaccharyl transferase (OST) complex that catalyzes the initial transfer of a defined glycan (Glc(3)Man(9)GlcNAc(2) in eukaryotes) from the lipid carrier dolichol-pyrophosphate to an asparagine residue within an Asn-X-Ser/Thr consensus motif in nascent polypeptide chains, the first step in protein N-glycosylation. N-glycosylation occurs cotranslationally and the complex associates with the Sec61 complex at the channel-forming translocon complex that mediates protein translocation across the endoplasmic reticulum (ER).</text>
</comment>
<dbReference type="InterPro" id="IPR005013">
    <property type="entry name" value="DDOST_48_kDa_subunit"/>
</dbReference>
<comment type="subcellular location">
    <subcellularLocation>
        <location evidence="8">Endoplasmic reticulum membrane</location>
        <topology evidence="8">Single-pass type I membrane protein</topology>
    </subcellularLocation>
    <subcellularLocation>
        <location evidence="1">Membrane</location>
        <topology evidence="1">Single-pass type I membrane protein</topology>
    </subcellularLocation>
</comment>
<keyword evidence="12" id="KW-1185">Reference proteome</keyword>
<reference evidence="11" key="2">
    <citation type="submission" date="2021-01" db="EMBL/GenBank/DDBJ databases">
        <authorList>
            <person name="Schikora-Tamarit M.A."/>
        </authorList>
    </citation>
    <scope>NUCLEOTIDE SEQUENCE</scope>
    <source>
        <strain evidence="11">CBS6341</strain>
    </source>
</reference>
<gene>
    <name evidence="11" type="ORF">WICMUC_000179</name>
</gene>
<keyword evidence="5 8" id="KW-0256">Endoplasmic reticulum</keyword>
<dbReference type="EMBL" id="JAEUBF010000041">
    <property type="protein sequence ID" value="KAH3680745.1"/>
    <property type="molecule type" value="Genomic_DNA"/>
</dbReference>
<comment type="similarity">
    <text evidence="3 8">Belongs to the DDOST 48 kDa subunit family.</text>
</comment>
<keyword evidence="6 8" id="KW-1133">Transmembrane helix</keyword>
<comment type="caution">
    <text evidence="11">The sequence shown here is derived from an EMBL/GenBank/DDBJ whole genome shotgun (WGS) entry which is preliminary data.</text>
</comment>
<evidence type="ECO:0000256" key="3">
    <source>
        <dbReference type="ARBA" id="ARBA00008743"/>
    </source>
</evidence>
<name>A0A9P8Q077_9ASCO</name>
<dbReference type="Proteomes" id="UP000769528">
    <property type="component" value="Unassembled WGS sequence"/>
</dbReference>
<dbReference type="Pfam" id="PF03345">
    <property type="entry name" value="OST48_N"/>
    <property type="match status" value="1"/>
</dbReference>